<dbReference type="GO" id="GO:0032783">
    <property type="term" value="C:super elongation complex"/>
    <property type="evidence" value="ECO:0007669"/>
    <property type="project" value="InterPro"/>
</dbReference>
<reference evidence="10" key="1">
    <citation type="submission" date="2020-12" db="EMBL/GenBank/DDBJ databases">
        <title>Metabolic potential, ecology and presence of endohyphal bacteria is reflected in genomic diversity of Mucoromycotina.</title>
        <authorList>
            <person name="Muszewska A."/>
            <person name="Okrasinska A."/>
            <person name="Steczkiewicz K."/>
            <person name="Drgas O."/>
            <person name="Orlowska M."/>
            <person name="Perlinska-Lenart U."/>
            <person name="Aleksandrzak-Piekarczyk T."/>
            <person name="Szatraj K."/>
            <person name="Zielenkiewicz U."/>
            <person name="Pilsyk S."/>
            <person name="Malc E."/>
            <person name="Mieczkowski P."/>
            <person name="Kruszewska J.S."/>
            <person name="Biernat P."/>
            <person name="Pawlowska J."/>
        </authorList>
    </citation>
    <scope>NUCLEOTIDE SEQUENCE</scope>
    <source>
        <strain evidence="10">WA0000067209</strain>
    </source>
</reference>
<dbReference type="InterPro" id="IPR019194">
    <property type="entry name" value="Tscrpt_elong_fac_Eaf_N"/>
</dbReference>
<evidence type="ECO:0000256" key="2">
    <source>
        <dbReference type="ARBA" id="ARBA00007798"/>
    </source>
</evidence>
<dbReference type="PANTHER" id="PTHR15970">
    <property type="entry name" value="ELL-ASSOCIATED FACTOR EAF"/>
    <property type="match status" value="1"/>
</dbReference>
<keyword evidence="4" id="KW-0805">Transcription regulation</keyword>
<dbReference type="AlphaFoldDB" id="A0A8H7PVX9"/>
<accession>A0A8H7PVX9</accession>
<proteinExistence type="inferred from homology"/>
<comment type="subcellular location">
    <subcellularLocation>
        <location evidence="1">Nucleus</location>
    </subcellularLocation>
</comment>
<feature type="domain" description="Transcription elongation factor Eaf N-terminal" evidence="9">
    <location>
        <begin position="22"/>
        <end position="122"/>
    </location>
</feature>
<evidence type="ECO:0000256" key="4">
    <source>
        <dbReference type="ARBA" id="ARBA00023015"/>
    </source>
</evidence>
<keyword evidence="3" id="KW-0597">Phosphoprotein</keyword>
<keyword evidence="11" id="KW-1185">Reference proteome</keyword>
<feature type="compositionally biased region" description="Acidic residues" evidence="8">
    <location>
        <begin position="298"/>
        <end position="314"/>
    </location>
</feature>
<evidence type="ECO:0000313" key="11">
    <source>
        <dbReference type="Proteomes" id="UP000654370"/>
    </source>
</evidence>
<dbReference type="Pfam" id="PF09816">
    <property type="entry name" value="EAF"/>
    <property type="match status" value="1"/>
</dbReference>
<evidence type="ECO:0000256" key="1">
    <source>
        <dbReference type="ARBA" id="ARBA00004123"/>
    </source>
</evidence>
<feature type="compositionally biased region" description="Low complexity" evidence="8">
    <location>
        <begin position="237"/>
        <end position="253"/>
    </location>
</feature>
<evidence type="ECO:0000256" key="8">
    <source>
        <dbReference type="SAM" id="MobiDB-lite"/>
    </source>
</evidence>
<dbReference type="Proteomes" id="UP000654370">
    <property type="component" value="Unassembled WGS sequence"/>
</dbReference>
<feature type="compositionally biased region" description="Low complexity" evidence="8">
    <location>
        <begin position="277"/>
        <end position="297"/>
    </location>
</feature>
<dbReference type="OrthoDB" id="125903at2759"/>
<keyword evidence="5" id="KW-0010">Activator</keyword>
<evidence type="ECO:0000256" key="5">
    <source>
        <dbReference type="ARBA" id="ARBA00023159"/>
    </source>
</evidence>
<protein>
    <recommendedName>
        <fullName evidence="9">Transcription elongation factor Eaf N-terminal domain-containing protein</fullName>
    </recommendedName>
</protein>
<dbReference type="GO" id="GO:0003711">
    <property type="term" value="F:transcription elongation factor activity"/>
    <property type="evidence" value="ECO:0007669"/>
    <property type="project" value="TreeGrafter"/>
</dbReference>
<evidence type="ECO:0000259" key="9">
    <source>
        <dbReference type="Pfam" id="PF09816"/>
    </source>
</evidence>
<organism evidence="10 11">
    <name type="scientific">Mortierella isabellina</name>
    <name type="common">Filamentous fungus</name>
    <name type="synonym">Umbelopsis isabellina</name>
    <dbReference type="NCBI Taxonomy" id="91625"/>
    <lineage>
        <taxon>Eukaryota</taxon>
        <taxon>Fungi</taxon>
        <taxon>Fungi incertae sedis</taxon>
        <taxon>Mucoromycota</taxon>
        <taxon>Mucoromycotina</taxon>
        <taxon>Umbelopsidomycetes</taxon>
        <taxon>Umbelopsidales</taxon>
        <taxon>Umbelopsidaceae</taxon>
        <taxon>Umbelopsis</taxon>
    </lineage>
</organism>
<evidence type="ECO:0000256" key="7">
    <source>
        <dbReference type="ARBA" id="ARBA00023242"/>
    </source>
</evidence>
<sequence length="378" mass="40952">MGFPLPVFETFALTQMSASVQYDLHLGDSFGGSSNQESEYILMRYASKPKIDTSTAKDTNFIRNAEGRYLISVNNTENEQAAYEGTENSTQDMDCLLIYDEETKSFTLERSQMMLSMRKARKSQITEMKQAFQAESMGRDNNDAVDASEDDFEMDISKEMEELLEEDDDDEDASTIPDTNMEEVKAPDQASLKKTSEVSADTMTEINPVSPVTRPDSRSAASSPKVADRRRKPALASTPIRRPLTSSSSLPSSPAKPLTNMSLPNTNTAMNKPQRQSAASSSGSSSGSSDSASSSSGSEDDDSSSGSDSDDDDFANLAENISQSLDSSEPAQPATRPTLQVLPQNGTADKPRSLRAFLDGEDEPMADDDAITSSSDSE</sequence>
<feature type="compositionally biased region" description="Polar residues" evidence="8">
    <location>
        <begin position="259"/>
        <end position="276"/>
    </location>
</feature>
<comment type="caution">
    <text evidence="10">The sequence shown here is derived from an EMBL/GenBank/DDBJ whole genome shotgun (WGS) entry which is preliminary data.</text>
</comment>
<name>A0A8H7PVX9_MORIS</name>
<evidence type="ECO:0000256" key="3">
    <source>
        <dbReference type="ARBA" id="ARBA00022553"/>
    </source>
</evidence>
<evidence type="ECO:0000313" key="10">
    <source>
        <dbReference type="EMBL" id="KAG2181292.1"/>
    </source>
</evidence>
<feature type="compositionally biased region" description="Polar residues" evidence="8">
    <location>
        <begin position="319"/>
        <end position="347"/>
    </location>
</feature>
<feature type="compositionally biased region" description="Polar residues" evidence="8">
    <location>
        <begin position="197"/>
        <end position="207"/>
    </location>
</feature>
<dbReference type="EMBL" id="JAEPQZ010000005">
    <property type="protein sequence ID" value="KAG2181292.1"/>
    <property type="molecule type" value="Genomic_DNA"/>
</dbReference>
<dbReference type="GO" id="GO:0006368">
    <property type="term" value="P:transcription elongation by RNA polymerase II"/>
    <property type="evidence" value="ECO:0007669"/>
    <property type="project" value="InterPro"/>
</dbReference>
<evidence type="ECO:0000256" key="6">
    <source>
        <dbReference type="ARBA" id="ARBA00023163"/>
    </source>
</evidence>
<comment type="similarity">
    <text evidence="2">Belongs to the EAF family.</text>
</comment>
<feature type="region of interest" description="Disordered" evidence="8">
    <location>
        <begin position="163"/>
        <end position="378"/>
    </location>
</feature>
<gene>
    <name evidence="10" type="ORF">INT43_008875</name>
</gene>
<dbReference type="PANTHER" id="PTHR15970:SF2">
    <property type="entry name" value="ELL-ASSOCIATED FACTOR EAF"/>
    <property type="match status" value="1"/>
</dbReference>
<dbReference type="InterPro" id="IPR027093">
    <property type="entry name" value="EAF_fam"/>
</dbReference>
<feature type="compositionally biased region" description="Acidic residues" evidence="8">
    <location>
        <begin position="359"/>
        <end position="370"/>
    </location>
</feature>
<keyword evidence="7" id="KW-0539">Nucleus</keyword>
<feature type="compositionally biased region" description="Acidic residues" evidence="8">
    <location>
        <begin position="163"/>
        <end position="173"/>
    </location>
</feature>
<keyword evidence="6" id="KW-0804">Transcription</keyword>